<dbReference type="EMBL" id="JROM01000047">
    <property type="protein sequence ID" value="KHE73752.1"/>
    <property type="molecule type" value="Genomic_DNA"/>
</dbReference>
<sequence length="149" mass="16321">MSWEPVLEAVGQAVNGQSEAAKAALEKCWDETVEEDHAHRCVLAHYLADQQENLQSETRWDEQALTEFTHLQDGDLAAIGVPSTAGFAPSLHLNLGDDYLRAGRVQDAEDQVVRAQQSVARLPEQGYGAMIRDGVRRLQGRVEAANAAL</sequence>
<comment type="caution">
    <text evidence="1">The sequence shown here is derived from an EMBL/GenBank/DDBJ whole genome shotgun (WGS) entry which is preliminary data.</text>
</comment>
<evidence type="ECO:0000313" key="2">
    <source>
        <dbReference type="Proteomes" id="UP000030664"/>
    </source>
</evidence>
<evidence type="ECO:0000313" key="1">
    <source>
        <dbReference type="EMBL" id="KHE73752.1"/>
    </source>
</evidence>
<name>A0A0B0DC67_9MICC</name>
<dbReference type="RefSeq" id="WP_035965092.1">
    <property type="nucleotide sequence ID" value="NZ_JROM01000047.1"/>
</dbReference>
<proteinExistence type="predicted"/>
<organism evidence="1 2">
    <name type="scientific">Kocuria marina</name>
    <dbReference type="NCBI Taxonomy" id="223184"/>
    <lineage>
        <taxon>Bacteria</taxon>
        <taxon>Bacillati</taxon>
        <taxon>Actinomycetota</taxon>
        <taxon>Actinomycetes</taxon>
        <taxon>Micrococcales</taxon>
        <taxon>Micrococcaceae</taxon>
        <taxon>Kocuria</taxon>
    </lineage>
</organism>
<accession>A0A0B0DC67</accession>
<dbReference type="Proteomes" id="UP000030664">
    <property type="component" value="Unassembled WGS sequence"/>
</dbReference>
<reference evidence="1 2" key="1">
    <citation type="submission" date="2014-09" db="EMBL/GenBank/DDBJ databases">
        <title>High-quality draft genome sequence of Kocuria marina SO9-6, an actinobacterium isolated from a copper mine.</title>
        <authorList>
            <person name="Castro D.B."/>
            <person name="Pereira L.B."/>
            <person name="Silva M.V."/>
            <person name="Silva B.P."/>
            <person name="Zanardi B.R."/>
            <person name="Carlos C."/>
            <person name="Belgini D.R."/>
            <person name="Limache E.G."/>
            <person name="Lacerda G.V."/>
            <person name="Nery M.B."/>
            <person name="Gomes M.B."/>
            <person name="Souza S."/>
            <person name="Silva T.M."/>
            <person name="Rodrigues V.D."/>
            <person name="Paulino L.C."/>
            <person name="Vicentini R."/>
            <person name="Ferraz L.F."/>
            <person name="Ottoboni L.M."/>
        </authorList>
    </citation>
    <scope>NUCLEOTIDE SEQUENCE [LARGE SCALE GENOMIC DNA]</scope>
    <source>
        <strain evidence="1 2">SO9-6</strain>
    </source>
</reference>
<gene>
    <name evidence="1" type="ORF">AS25_10955</name>
</gene>
<protein>
    <recommendedName>
        <fullName evidence="3">Tetratricopeptide repeat protein</fullName>
    </recommendedName>
</protein>
<evidence type="ECO:0008006" key="3">
    <source>
        <dbReference type="Google" id="ProtNLM"/>
    </source>
</evidence>
<dbReference type="AlphaFoldDB" id="A0A0B0DC67"/>
<dbReference type="STRING" id="223184.AS25_10955"/>
<dbReference type="eggNOG" id="COG1219">
    <property type="taxonomic scope" value="Bacteria"/>
</dbReference>